<dbReference type="CDD" id="cd18182">
    <property type="entry name" value="ATP-synt_Fo_c_ATP5G3"/>
    <property type="match status" value="1"/>
</dbReference>
<evidence type="ECO:0000256" key="10">
    <source>
        <dbReference type="ARBA" id="ARBA00023121"/>
    </source>
</evidence>
<dbReference type="HAMAP" id="MF_01396">
    <property type="entry name" value="ATP_synth_c_bact"/>
    <property type="match status" value="1"/>
</dbReference>
<dbReference type="GO" id="GO:0015986">
    <property type="term" value="P:proton motive force-driven ATP synthesis"/>
    <property type="evidence" value="ECO:0007669"/>
    <property type="project" value="InterPro"/>
</dbReference>
<dbReference type="SUPFAM" id="SSF81333">
    <property type="entry name" value="F1F0 ATP synthase subunit C"/>
    <property type="match status" value="1"/>
</dbReference>
<keyword evidence="6 12" id="KW-0812">Transmembrane</keyword>
<dbReference type="InterPro" id="IPR035921">
    <property type="entry name" value="F/V-ATP_Csub_sf"/>
</dbReference>
<proteinExistence type="inferred from homology"/>
<dbReference type="AlphaFoldDB" id="G0UPI5"/>
<dbReference type="FunFam" id="1.20.20.10:FF:000008">
    <property type="entry name" value="ATPase subunit 9 homolog"/>
    <property type="match status" value="1"/>
</dbReference>
<dbReference type="PROSITE" id="PS00605">
    <property type="entry name" value="ATPASE_C"/>
    <property type="match status" value="1"/>
</dbReference>
<evidence type="ECO:0000256" key="7">
    <source>
        <dbReference type="ARBA" id="ARBA00022781"/>
    </source>
</evidence>
<evidence type="ECO:0000313" key="14">
    <source>
        <dbReference type="EMBL" id="CCC91296.1"/>
    </source>
</evidence>
<dbReference type="EMBL" id="HE575320">
    <property type="protein sequence ID" value="CCC91296.1"/>
    <property type="molecule type" value="Genomic_DNA"/>
</dbReference>
<dbReference type="InterPro" id="IPR000454">
    <property type="entry name" value="ATP_synth_F0_csu"/>
</dbReference>
<dbReference type="GO" id="GO:0008289">
    <property type="term" value="F:lipid binding"/>
    <property type="evidence" value="ECO:0007669"/>
    <property type="project" value="UniProtKB-KW"/>
</dbReference>
<evidence type="ECO:0000256" key="11">
    <source>
        <dbReference type="ARBA" id="ARBA00023136"/>
    </source>
</evidence>
<organism evidence="14">
    <name type="scientific">Trypanosoma congolense (strain IL3000)</name>
    <dbReference type="NCBI Taxonomy" id="1068625"/>
    <lineage>
        <taxon>Eukaryota</taxon>
        <taxon>Discoba</taxon>
        <taxon>Euglenozoa</taxon>
        <taxon>Kinetoplastea</taxon>
        <taxon>Metakinetoplastina</taxon>
        <taxon>Trypanosomatida</taxon>
        <taxon>Trypanosomatidae</taxon>
        <taxon>Trypanosoma</taxon>
        <taxon>Nannomonas</taxon>
    </lineage>
</organism>
<feature type="domain" description="V-ATPase proteolipid subunit C-like" evidence="13">
    <location>
        <begin position="55"/>
        <end position="116"/>
    </location>
</feature>
<dbReference type="VEuPathDB" id="TriTrypDB:TcIL3000_7_970"/>
<evidence type="ECO:0000256" key="1">
    <source>
        <dbReference type="ARBA" id="ARBA00004141"/>
    </source>
</evidence>
<dbReference type="InterPro" id="IPR020537">
    <property type="entry name" value="ATP_synth_F0_csu_DDCD_BS"/>
</dbReference>
<dbReference type="GO" id="GO:0015078">
    <property type="term" value="F:proton transmembrane transporter activity"/>
    <property type="evidence" value="ECO:0007669"/>
    <property type="project" value="InterPro"/>
</dbReference>
<protein>
    <submittedName>
        <fullName evidence="14">Putative ATPase subunit 9</fullName>
    </submittedName>
</protein>
<evidence type="ECO:0000256" key="9">
    <source>
        <dbReference type="ARBA" id="ARBA00023065"/>
    </source>
</evidence>
<accession>G0UPI5</accession>
<keyword evidence="8 12" id="KW-1133">Transmembrane helix</keyword>
<evidence type="ECO:0000256" key="2">
    <source>
        <dbReference type="ARBA" id="ARBA00004173"/>
    </source>
</evidence>
<dbReference type="InterPro" id="IPR038662">
    <property type="entry name" value="ATP_synth_F0_csu_sf"/>
</dbReference>
<keyword evidence="11 12" id="KW-0472">Membrane</keyword>
<feature type="transmembrane region" description="Helical" evidence="12">
    <location>
        <begin position="91"/>
        <end position="118"/>
    </location>
</feature>
<dbReference type="PRINTS" id="PR00124">
    <property type="entry name" value="ATPASEC"/>
</dbReference>
<name>G0UPI5_TRYCI</name>
<evidence type="ECO:0000259" key="13">
    <source>
        <dbReference type="Pfam" id="PF00137"/>
    </source>
</evidence>
<feature type="transmembrane region" description="Helical" evidence="12">
    <location>
        <begin position="58"/>
        <end position="79"/>
    </location>
</feature>
<dbReference type="GO" id="GO:0033177">
    <property type="term" value="C:proton-transporting two-sector ATPase complex, proton-transporting domain"/>
    <property type="evidence" value="ECO:0007669"/>
    <property type="project" value="InterPro"/>
</dbReference>
<evidence type="ECO:0000256" key="3">
    <source>
        <dbReference type="ARBA" id="ARBA00006704"/>
    </source>
</evidence>
<dbReference type="PANTHER" id="PTHR10031:SF0">
    <property type="entry name" value="ATPASE PROTEIN 9"/>
    <property type="match status" value="1"/>
</dbReference>
<evidence type="ECO:0000256" key="6">
    <source>
        <dbReference type="ARBA" id="ARBA00022692"/>
    </source>
</evidence>
<keyword evidence="4 12" id="KW-0813">Transport</keyword>
<dbReference type="PANTHER" id="PTHR10031">
    <property type="entry name" value="ATP SYNTHASE LIPID-BINDING PROTEIN, MITOCHONDRIAL"/>
    <property type="match status" value="1"/>
</dbReference>
<sequence length="119" mass="12385">MMRRLAIQSTVRRAAFAAKAPSMVPAKPAIAMCNAVAIRQASTVAISVQGLHYVGTGLAAIALAGVGLGIGTIFGNLLVACARQPNLTKMLFNYAILGFALTEAIGLFALMLAFLMLFS</sequence>
<evidence type="ECO:0000256" key="12">
    <source>
        <dbReference type="RuleBase" id="RU004221"/>
    </source>
</evidence>
<dbReference type="InterPro" id="IPR002379">
    <property type="entry name" value="ATPase_proteolipid_c-like_dom"/>
</dbReference>
<reference evidence="14" key="1">
    <citation type="journal article" date="2012" name="Proc. Natl. Acad. Sci. U.S.A.">
        <title>Antigenic diversity is generated by distinct evolutionary mechanisms in African trypanosome species.</title>
        <authorList>
            <person name="Jackson A.P."/>
            <person name="Berry A."/>
            <person name="Aslett M."/>
            <person name="Allison H.C."/>
            <person name="Burton P."/>
            <person name="Vavrova-Anderson J."/>
            <person name="Brown R."/>
            <person name="Browne H."/>
            <person name="Corton N."/>
            <person name="Hauser H."/>
            <person name="Gamble J."/>
            <person name="Gilderthorp R."/>
            <person name="Marcello L."/>
            <person name="McQuillan J."/>
            <person name="Otto T.D."/>
            <person name="Quail M.A."/>
            <person name="Sanders M.J."/>
            <person name="van Tonder A."/>
            <person name="Ginger M.L."/>
            <person name="Field M.C."/>
            <person name="Barry J.D."/>
            <person name="Hertz-Fowler C."/>
            <person name="Berriman M."/>
        </authorList>
    </citation>
    <scope>NUCLEOTIDE SEQUENCE</scope>
    <source>
        <strain evidence="14">IL3000</strain>
    </source>
</reference>
<gene>
    <name evidence="14" type="ORF">TCIL3000_7_970</name>
</gene>
<dbReference type="GO" id="GO:0005739">
    <property type="term" value="C:mitochondrion"/>
    <property type="evidence" value="ECO:0007669"/>
    <property type="project" value="UniProtKB-SubCell"/>
</dbReference>
<keyword evidence="10 12" id="KW-0446">Lipid-binding</keyword>
<evidence type="ECO:0000256" key="8">
    <source>
        <dbReference type="ARBA" id="ARBA00022989"/>
    </source>
</evidence>
<keyword evidence="5" id="KW-0138">CF(0)</keyword>
<keyword evidence="7 12" id="KW-0375">Hydrogen ion transport</keyword>
<dbReference type="GO" id="GO:0045259">
    <property type="term" value="C:proton-transporting ATP synthase complex"/>
    <property type="evidence" value="ECO:0007669"/>
    <property type="project" value="UniProtKB-KW"/>
</dbReference>
<evidence type="ECO:0000256" key="5">
    <source>
        <dbReference type="ARBA" id="ARBA00022547"/>
    </source>
</evidence>
<evidence type="ECO:0000256" key="4">
    <source>
        <dbReference type="ARBA" id="ARBA00022448"/>
    </source>
</evidence>
<dbReference type="Pfam" id="PF00137">
    <property type="entry name" value="ATP-synt_C"/>
    <property type="match status" value="1"/>
</dbReference>
<comment type="subcellular location">
    <subcellularLocation>
        <location evidence="1">Membrane</location>
        <topology evidence="1">Multi-pass membrane protein</topology>
    </subcellularLocation>
    <subcellularLocation>
        <location evidence="2">Mitochondrion</location>
    </subcellularLocation>
</comment>
<comment type="similarity">
    <text evidence="3 12">Belongs to the ATPase C chain family.</text>
</comment>
<dbReference type="Gene3D" id="1.20.20.10">
    <property type="entry name" value="F1F0 ATP synthase subunit C"/>
    <property type="match status" value="1"/>
</dbReference>
<keyword evidence="9 12" id="KW-0406">Ion transport</keyword>